<evidence type="ECO:0000313" key="2">
    <source>
        <dbReference type="EMBL" id="MFC3479006.1"/>
    </source>
</evidence>
<dbReference type="Pfam" id="PF24041">
    <property type="entry name" value="DUF7350"/>
    <property type="match status" value="1"/>
</dbReference>
<proteinExistence type="predicted"/>
<dbReference type="RefSeq" id="WP_232569358.1">
    <property type="nucleotide sequence ID" value="NZ_CP089466.1"/>
</dbReference>
<evidence type="ECO:0000259" key="1">
    <source>
        <dbReference type="Pfam" id="PF24041"/>
    </source>
</evidence>
<dbReference type="Gene3D" id="2.60.40.2480">
    <property type="entry name" value="Periplasmic metal-binding protein Tp34-type"/>
    <property type="match status" value="1"/>
</dbReference>
<protein>
    <recommendedName>
        <fullName evidence="1">DUF7350 domain-containing protein</fullName>
    </recommendedName>
</protein>
<comment type="caution">
    <text evidence="2">The sequence shown here is derived from an EMBL/GenBank/DDBJ whole genome shotgun (WGS) entry which is preliminary data.</text>
</comment>
<gene>
    <name evidence="2" type="ORF">ACFOKC_14840</name>
</gene>
<dbReference type="AlphaFoldDB" id="A0ABD5NIC9"/>
<feature type="domain" description="DUF7350" evidence="1">
    <location>
        <begin position="229"/>
        <end position="348"/>
    </location>
</feature>
<dbReference type="EMBL" id="JBHRWN010000002">
    <property type="protein sequence ID" value="MFC3479006.1"/>
    <property type="molecule type" value="Genomic_DNA"/>
</dbReference>
<keyword evidence="3" id="KW-1185">Reference proteome</keyword>
<reference evidence="2 3" key="1">
    <citation type="journal article" date="2019" name="Int. J. Syst. Evol. Microbiol.">
        <title>The Global Catalogue of Microorganisms (GCM) 10K type strain sequencing project: providing services to taxonomists for standard genome sequencing and annotation.</title>
        <authorList>
            <consortium name="The Broad Institute Genomics Platform"/>
            <consortium name="The Broad Institute Genome Sequencing Center for Infectious Disease"/>
            <person name="Wu L."/>
            <person name="Ma J."/>
        </authorList>
    </citation>
    <scope>NUCLEOTIDE SEQUENCE [LARGE SCALE GENOMIC DNA]</scope>
    <source>
        <strain evidence="2 3">CGMCC 1.12562</strain>
    </source>
</reference>
<dbReference type="InterPro" id="IPR038482">
    <property type="entry name" value="Tp34-type_sf"/>
</dbReference>
<dbReference type="Proteomes" id="UP001595660">
    <property type="component" value="Unassembled WGS sequence"/>
</dbReference>
<sequence>MRRRSFLAATGVSGLAATAGCFGLLETQKANREPPLPENRPDEPYVPTHYEGMTMAGKGANGRYRAALTYTFPHRFWLTRGSETERVNAESAEDVHLMVSVWDAEAGVALPAASPRVELTDPDGETSTLSPWQMLSQRMGVHYGDNVELGPDGDYEATVSVAPGGTRRTDGVEAPDGPIPFSFSFTFESAALDDLAFTDIAADREGTPGTVDPMGMGFVSMGQSPPADSLPVDVRGTESGAGAELVVGTAESRGNLATGSDETYVAASLRSAYNRFPLAASTLDVTVGDSGESVPLVPTLDPELGYHYAAAVSGVSEGDDLQVGVTSPTQLSRHEGYETAFFGFDGATF</sequence>
<organism evidence="2 3">
    <name type="scientific">Halobacterium litoreum</name>
    <dbReference type="NCBI Taxonomy" id="2039234"/>
    <lineage>
        <taxon>Archaea</taxon>
        <taxon>Methanobacteriati</taxon>
        <taxon>Methanobacteriota</taxon>
        <taxon>Stenosarchaea group</taxon>
        <taxon>Halobacteria</taxon>
        <taxon>Halobacteriales</taxon>
        <taxon>Halobacteriaceae</taxon>
        <taxon>Halobacterium</taxon>
    </lineage>
</organism>
<accession>A0ABD5NIC9</accession>
<dbReference type="GeneID" id="69117980"/>
<dbReference type="PROSITE" id="PS51257">
    <property type="entry name" value="PROKAR_LIPOPROTEIN"/>
    <property type="match status" value="1"/>
</dbReference>
<evidence type="ECO:0000313" key="3">
    <source>
        <dbReference type="Proteomes" id="UP001595660"/>
    </source>
</evidence>
<dbReference type="InterPro" id="IPR055774">
    <property type="entry name" value="DUF7350"/>
</dbReference>
<name>A0ABD5NIC9_9EURY</name>